<protein>
    <submittedName>
        <fullName evidence="3">Uncharacterized protein</fullName>
    </submittedName>
</protein>
<dbReference type="AlphaFoldDB" id="I6ZJP5"/>
<dbReference type="KEGG" id="ero:EROM_080460"/>
<evidence type="ECO:0000256" key="2">
    <source>
        <dbReference type="SAM" id="Phobius"/>
    </source>
</evidence>
<dbReference type="VEuPathDB" id="MicrosporidiaDB:EROM_080460"/>
<evidence type="ECO:0000313" key="4">
    <source>
        <dbReference type="Proteomes" id="UP000010094"/>
    </source>
</evidence>
<accession>I6ZJP5</accession>
<sequence>MLKVNSESIKRTLNIHVASAVLAFIGGILKLSSTFTEKQQVKDISKLGLRGILVLSCLGFLWNSVDTMLRRVTAERFKRDNGFLNSSVIVSLLEIIMMLVCIKMMFFYPLVANGEGQDAAAPRGLPEESKFGLFGAIFLPYIFSECLRLLLSYRKNMKGDKIILAIIITGCLVMGGLGIVDYKNKGNYIGGGIFAIGLLMVLARLGFMHEEDVPVLGEEDSDEEFDSTTKYVIIGATFLLVLAILLCSHKILFKDCTLIDYLKSFNLFGNAETNGAQNNTLANATKMSESQGDLDAPPDGGISARSGTSPGSGAEGTSG</sequence>
<dbReference type="OrthoDB" id="2195567at2759"/>
<gene>
    <name evidence="3" type="ordered locus">EROM_080460</name>
</gene>
<evidence type="ECO:0000256" key="1">
    <source>
        <dbReference type="SAM" id="MobiDB-lite"/>
    </source>
</evidence>
<dbReference type="RefSeq" id="XP_009264965.1">
    <property type="nucleotide sequence ID" value="XM_009266690.1"/>
</dbReference>
<feature type="transmembrane region" description="Helical" evidence="2">
    <location>
        <begin position="83"/>
        <end position="111"/>
    </location>
</feature>
<dbReference type="Proteomes" id="UP000010094">
    <property type="component" value="Chromosome VIII"/>
</dbReference>
<reference evidence="3 4" key="1">
    <citation type="journal article" date="2012" name="Proc. Natl. Acad. Sci. U.S.A.">
        <title>Gain and loss of multiple functionally related, horizontally transferred genes in the reduced genomes of two microsporidian parasites.</title>
        <authorList>
            <person name="Pombert J.-F."/>
            <person name="Selman M."/>
            <person name="Burki F."/>
            <person name="Bardell F.T."/>
            <person name="Farinelli L."/>
            <person name="Solter L.F."/>
            <person name="Whitman D.W."/>
            <person name="Weiss L.M."/>
            <person name="Corradi N."/>
            <person name="Keeling P.J."/>
        </authorList>
    </citation>
    <scope>NUCLEOTIDE SEQUENCE [LARGE SCALE GENOMIC DNA]</scope>
    <source>
        <strain evidence="3 4">SJ-2008</strain>
    </source>
</reference>
<organism evidence="3 4">
    <name type="scientific">Encephalitozoon romaleae (strain SJ-2008)</name>
    <name type="common">Microsporidian parasite</name>
    <dbReference type="NCBI Taxonomy" id="1178016"/>
    <lineage>
        <taxon>Eukaryota</taxon>
        <taxon>Fungi</taxon>
        <taxon>Fungi incertae sedis</taxon>
        <taxon>Microsporidia</taxon>
        <taxon>Unikaryonidae</taxon>
        <taxon>Encephalitozoon</taxon>
    </lineage>
</organism>
<name>I6ZJP5_ENCRO</name>
<dbReference type="GeneID" id="20521782"/>
<dbReference type="HOGENOM" id="CLU_871627_0_0_1"/>
<feature type="region of interest" description="Disordered" evidence="1">
    <location>
        <begin position="285"/>
        <end position="319"/>
    </location>
</feature>
<feature type="transmembrane region" description="Helical" evidence="2">
    <location>
        <begin position="188"/>
        <end position="207"/>
    </location>
</feature>
<keyword evidence="2" id="KW-0812">Transmembrane</keyword>
<evidence type="ECO:0000313" key="3">
    <source>
        <dbReference type="EMBL" id="AFN83468.1"/>
    </source>
</evidence>
<keyword evidence="2" id="KW-0472">Membrane</keyword>
<feature type="transmembrane region" description="Helical" evidence="2">
    <location>
        <begin position="228"/>
        <end position="246"/>
    </location>
</feature>
<keyword evidence="4" id="KW-1185">Reference proteome</keyword>
<feature type="transmembrane region" description="Helical" evidence="2">
    <location>
        <begin position="44"/>
        <end position="62"/>
    </location>
</feature>
<proteinExistence type="predicted"/>
<feature type="transmembrane region" description="Helical" evidence="2">
    <location>
        <begin position="12"/>
        <end position="32"/>
    </location>
</feature>
<feature type="transmembrane region" description="Helical" evidence="2">
    <location>
        <begin position="162"/>
        <end position="182"/>
    </location>
</feature>
<dbReference type="EMBL" id="CP003525">
    <property type="protein sequence ID" value="AFN83468.1"/>
    <property type="molecule type" value="Genomic_DNA"/>
</dbReference>
<keyword evidence="2" id="KW-1133">Transmembrane helix</keyword>